<name>A0ABN1QYI8_9ACTN</name>
<evidence type="ECO:0008006" key="3">
    <source>
        <dbReference type="Google" id="ProtNLM"/>
    </source>
</evidence>
<comment type="caution">
    <text evidence="1">The sequence shown here is derived from an EMBL/GenBank/DDBJ whole genome shotgun (WGS) entry which is preliminary data.</text>
</comment>
<dbReference type="SUPFAM" id="SSF55979">
    <property type="entry name" value="DNA clamp"/>
    <property type="match status" value="1"/>
</dbReference>
<dbReference type="RefSeq" id="WP_343954245.1">
    <property type="nucleotide sequence ID" value="NZ_BAAAHQ010000043.1"/>
</dbReference>
<protein>
    <recommendedName>
        <fullName evidence="3">DNA polymerase III beta subunit</fullName>
    </recommendedName>
</protein>
<dbReference type="Gene3D" id="3.10.150.10">
    <property type="entry name" value="DNA Polymerase III, subunit A, domain 2"/>
    <property type="match status" value="1"/>
</dbReference>
<evidence type="ECO:0000313" key="1">
    <source>
        <dbReference type="EMBL" id="GAA0949128.1"/>
    </source>
</evidence>
<reference evidence="1 2" key="1">
    <citation type="journal article" date="2019" name="Int. J. Syst. Evol. Microbiol.">
        <title>The Global Catalogue of Microorganisms (GCM) 10K type strain sequencing project: providing services to taxonomists for standard genome sequencing and annotation.</title>
        <authorList>
            <consortium name="The Broad Institute Genomics Platform"/>
            <consortium name="The Broad Institute Genome Sequencing Center for Infectious Disease"/>
            <person name="Wu L."/>
            <person name="Ma J."/>
        </authorList>
    </citation>
    <scope>NUCLEOTIDE SEQUENCE [LARGE SCALE GENOMIC DNA]</scope>
    <source>
        <strain evidence="1 2">JCM 11136</strain>
    </source>
</reference>
<evidence type="ECO:0000313" key="2">
    <source>
        <dbReference type="Proteomes" id="UP001501578"/>
    </source>
</evidence>
<sequence>MTTPTTTARPEITADMTGRELRAWLGAVLPHASTDTSVPFMAVVTIEAAPDRTLYALATDRYTLAVSCRPLPDPGTGTAPAPLTLTVAARALHTVIRQIKPRDTVRLTLTDDGLTLEQLGDPHLSYRLPASDYEPLLPNWRTWLTKQASQTPGPVLTDPRGVALSPGFLARFKTAARDGLPLEMRPAGRHLVVITCGTHFLGFIAAADLTGPRKTCGDPLADWLPDLAAVASGAAA</sequence>
<dbReference type="Proteomes" id="UP001501578">
    <property type="component" value="Unassembled WGS sequence"/>
</dbReference>
<proteinExistence type="predicted"/>
<dbReference type="InterPro" id="IPR046938">
    <property type="entry name" value="DNA_clamp_sf"/>
</dbReference>
<dbReference type="EMBL" id="BAAAHQ010000043">
    <property type="protein sequence ID" value="GAA0949128.1"/>
    <property type="molecule type" value="Genomic_DNA"/>
</dbReference>
<keyword evidence="2" id="KW-1185">Reference proteome</keyword>
<accession>A0ABN1QYI8</accession>
<gene>
    <name evidence="1" type="ORF">GCM10009560_67080</name>
</gene>
<organism evidence="1 2">
    <name type="scientific">Nonomuraea longicatena</name>
    <dbReference type="NCBI Taxonomy" id="83682"/>
    <lineage>
        <taxon>Bacteria</taxon>
        <taxon>Bacillati</taxon>
        <taxon>Actinomycetota</taxon>
        <taxon>Actinomycetes</taxon>
        <taxon>Streptosporangiales</taxon>
        <taxon>Streptosporangiaceae</taxon>
        <taxon>Nonomuraea</taxon>
    </lineage>
</organism>